<gene>
    <name evidence="4" type="ORF">K239x_39740</name>
</gene>
<keyword evidence="2" id="KW-1133">Transmembrane helix</keyword>
<evidence type="ECO:0000313" key="4">
    <source>
        <dbReference type="EMBL" id="QDT11972.1"/>
    </source>
</evidence>
<evidence type="ECO:0000313" key="5">
    <source>
        <dbReference type="Proteomes" id="UP000319817"/>
    </source>
</evidence>
<protein>
    <submittedName>
        <fullName evidence="4">Doubled CXXCH motif (Paired_CXXCH_1)</fullName>
    </submittedName>
</protein>
<dbReference type="InterPro" id="IPR010177">
    <property type="entry name" value="Paired_CXXCH_1"/>
</dbReference>
<dbReference type="AlphaFoldDB" id="A0A517NXX3"/>
<name>A0A517NXX3_9BACT</name>
<dbReference type="Gene3D" id="1.10.1130.10">
    <property type="entry name" value="Flavocytochrome C3, Chain A"/>
    <property type="match status" value="1"/>
</dbReference>
<dbReference type="EMBL" id="CP036526">
    <property type="protein sequence ID" value="QDT11972.1"/>
    <property type="molecule type" value="Genomic_DNA"/>
</dbReference>
<evidence type="ECO:0000256" key="2">
    <source>
        <dbReference type="SAM" id="Phobius"/>
    </source>
</evidence>
<feature type="region of interest" description="Disordered" evidence="1">
    <location>
        <begin position="55"/>
        <end position="78"/>
    </location>
</feature>
<proteinExistence type="predicted"/>
<dbReference type="SUPFAM" id="SSF48695">
    <property type="entry name" value="Multiheme cytochromes"/>
    <property type="match status" value="1"/>
</dbReference>
<dbReference type="RefSeq" id="WP_145419720.1">
    <property type="nucleotide sequence ID" value="NZ_CP036526.1"/>
</dbReference>
<accession>A0A517NXX3</accession>
<dbReference type="Pfam" id="PF09699">
    <property type="entry name" value="Paired_CXXCH_1"/>
    <property type="match status" value="1"/>
</dbReference>
<keyword evidence="2" id="KW-0812">Transmembrane</keyword>
<organism evidence="4 5">
    <name type="scientific">Stieleria marina</name>
    <dbReference type="NCBI Taxonomy" id="1930275"/>
    <lineage>
        <taxon>Bacteria</taxon>
        <taxon>Pseudomonadati</taxon>
        <taxon>Planctomycetota</taxon>
        <taxon>Planctomycetia</taxon>
        <taxon>Pirellulales</taxon>
        <taxon>Pirellulaceae</taxon>
        <taxon>Stieleria</taxon>
    </lineage>
</organism>
<dbReference type="InterPro" id="IPR036280">
    <property type="entry name" value="Multihaem_cyt_sf"/>
</dbReference>
<feature type="transmembrane region" description="Helical" evidence="2">
    <location>
        <begin position="6"/>
        <end position="24"/>
    </location>
</feature>
<keyword evidence="2" id="KW-0472">Membrane</keyword>
<dbReference type="Proteomes" id="UP000319817">
    <property type="component" value="Chromosome"/>
</dbReference>
<reference evidence="4 5" key="1">
    <citation type="submission" date="2019-02" db="EMBL/GenBank/DDBJ databases">
        <title>Deep-cultivation of Planctomycetes and their phenomic and genomic characterization uncovers novel biology.</title>
        <authorList>
            <person name="Wiegand S."/>
            <person name="Jogler M."/>
            <person name="Boedeker C."/>
            <person name="Pinto D."/>
            <person name="Vollmers J."/>
            <person name="Rivas-Marin E."/>
            <person name="Kohn T."/>
            <person name="Peeters S.H."/>
            <person name="Heuer A."/>
            <person name="Rast P."/>
            <person name="Oberbeckmann S."/>
            <person name="Bunk B."/>
            <person name="Jeske O."/>
            <person name="Meyerdierks A."/>
            <person name="Storesund J.E."/>
            <person name="Kallscheuer N."/>
            <person name="Luecker S."/>
            <person name="Lage O.M."/>
            <person name="Pohl T."/>
            <person name="Merkel B.J."/>
            <person name="Hornburger P."/>
            <person name="Mueller R.-W."/>
            <person name="Bruemmer F."/>
            <person name="Labrenz M."/>
            <person name="Spormann A.M."/>
            <person name="Op den Camp H."/>
            <person name="Overmann J."/>
            <person name="Amann R."/>
            <person name="Jetten M.S.M."/>
            <person name="Mascher T."/>
            <person name="Medema M.H."/>
            <person name="Devos D.P."/>
            <person name="Kaster A.-K."/>
            <person name="Ovreas L."/>
            <person name="Rohde M."/>
            <person name="Galperin M.Y."/>
            <person name="Jogler C."/>
        </authorList>
    </citation>
    <scope>NUCLEOTIDE SEQUENCE [LARGE SCALE GENOMIC DNA]</scope>
    <source>
        <strain evidence="4 5">K23_9</strain>
    </source>
</reference>
<keyword evidence="5" id="KW-1185">Reference proteome</keyword>
<evidence type="ECO:0000256" key="1">
    <source>
        <dbReference type="SAM" id="MobiDB-lite"/>
    </source>
</evidence>
<evidence type="ECO:0000259" key="3">
    <source>
        <dbReference type="Pfam" id="PF09699"/>
    </source>
</evidence>
<dbReference type="OrthoDB" id="9814800at2"/>
<feature type="region of interest" description="Disordered" evidence="1">
    <location>
        <begin position="230"/>
        <end position="251"/>
    </location>
</feature>
<sequence length="251" mass="27101">MLRVANLLFAGVVCLAVAMIFVVVNRSGQRDDSRITHDALAEHDVVAKVAPIDSQADGTGQEFQPGSDAPRVSTTSATQHPIIIRKPSGPPRIELAGTDPQGRIGSVACSTCHHVRKPNLENKSPATLDEFHQGMTFNHGSIACYACHNPADSDALRLADGTKVAYENVMTLCSQCHGKQAESFAHGAHGGMNGHWDLTRGPQMKNNCIDCHDPHAPSYPKMIVGFKPKDRFNGPLSDDHHHEGAESHDDH</sequence>
<feature type="domain" description="Doubled CXXCH motif" evidence="3">
    <location>
        <begin position="143"/>
        <end position="181"/>
    </location>
</feature>